<dbReference type="RefSeq" id="WP_212683512.1">
    <property type="nucleotide sequence ID" value="NZ_JAGSPM010000003.1"/>
</dbReference>
<dbReference type="AlphaFoldDB" id="A0A941DDC1"/>
<comment type="caution">
    <text evidence="1">The sequence shown here is derived from an EMBL/GenBank/DDBJ whole genome shotgun (WGS) entry which is preliminary data.</text>
</comment>
<gene>
    <name evidence="1" type="ORF">KDM92_06065</name>
</gene>
<name>A0A941DDC1_9BURK</name>
<dbReference type="Proteomes" id="UP000680158">
    <property type="component" value="Unassembled WGS sequence"/>
</dbReference>
<reference evidence="1 2" key="1">
    <citation type="submission" date="2021-04" db="EMBL/GenBank/DDBJ databases">
        <title>novel species isolated from subtropical streams in China.</title>
        <authorList>
            <person name="Lu H."/>
        </authorList>
    </citation>
    <scope>NUCLEOTIDE SEQUENCE [LARGE SCALE GENOMIC DNA]</scope>
    <source>
        <strain evidence="1 2">BYS107W</strain>
    </source>
</reference>
<organism evidence="1 2">
    <name type="scientific">Undibacterium baiyunense</name>
    <dbReference type="NCBI Taxonomy" id="2828731"/>
    <lineage>
        <taxon>Bacteria</taxon>
        <taxon>Pseudomonadati</taxon>
        <taxon>Pseudomonadota</taxon>
        <taxon>Betaproteobacteria</taxon>
        <taxon>Burkholderiales</taxon>
        <taxon>Oxalobacteraceae</taxon>
        <taxon>Undibacterium</taxon>
    </lineage>
</organism>
<evidence type="ECO:0000313" key="2">
    <source>
        <dbReference type="Proteomes" id="UP000680158"/>
    </source>
</evidence>
<proteinExistence type="predicted"/>
<keyword evidence="2" id="KW-1185">Reference proteome</keyword>
<accession>A0A941DDC1</accession>
<evidence type="ECO:0000313" key="1">
    <source>
        <dbReference type="EMBL" id="MBR7746140.1"/>
    </source>
</evidence>
<sequence length="413" mass="47217">MHPYNIDSNSAVPADHPFHPLSFELQQATPQSKQRIHDLWAQAAGTSHLPPQAVLFSEWPLIASQRLQDKLTQRTEALCQVLQPHLQAQAIQQHGWQQGTAADVLTIDYAIICDGDSWDIRLVEFQAFTSLLTMGYRLHQVHSQLWPQLADCPPWQGKKTEQSWMQASRAWLAGGDNPALLEYQAWQRGTLFDLHACSLLWNMPIIEPHLIEVDANGRLFSTQHGVRQQHDHILNRLILSELEDDAQFLRQLKKSQLNWHSHPAWYFLVHKGLSAELTIPFEPKNVKLNQWHELNLPAQEIVVKNIYSCGGKDLRIGPSVQELEDLSRAGQGDQWLVQPRYRPYPVMSSSNGVPVFAEVRMIVQLQENQQTRSQQTRIAMQILRMYCSEQASASFFQGREGEGANILHRPPNN</sequence>
<dbReference type="EMBL" id="JAGSPM010000003">
    <property type="protein sequence ID" value="MBR7746140.1"/>
    <property type="molecule type" value="Genomic_DNA"/>
</dbReference>
<protein>
    <submittedName>
        <fullName evidence="1">Uncharacterized protein</fullName>
    </submittedName>
</protein>